<sequence>MPITRHTSIRMRLDQTDYLDRLAATRVPRSAFVEAAIDLLRAELGEPGPEWLERWMAVAARFSEEER</sequence>
<dbReference type="EMBL" id="MT142532">
    <property type="protein sequence ID" value="QJA84605.1"/>
    <property type="molecule type" value="Genomic_DNA"/>
</dbReference>
<protein>
    <submittedName>
        <fullName evidence="2">Uncharacterized protein</fullName>
    </submittedName>
</protein>
<accession>A0A6M3KT16</accession>
<evidence type="ECO:0000313" key="1">
    <source>
        <dbReference type="EMBL" id="QJA65980.1"/>
    </source>
</evidence>
<gene>
    <name evidence="2" type="ORF">MM415A00178_0015</name>
    <name evidence="1" type="ORF">MM415B00368_0015</name>
</gene>
<dbReference type="AlphaFoldDB" id="A0A6M3KT16"/>
<dbReference type="EMBL" id="MT141547">
    <property type="protein sequence ID" value="QJA65980.1"/>
    <property type="molecule type" value="Genomic_DNA"/>
</dbReference>
<organism evidence="2">
    <name type="scientific">viral metagenome</name>
    <dbReference type="NCBI Taxonomy" id="1070528"/>
    <lineage>
        <taxon>unclassified sequences</taxon>
        <taxon>metagenomes</taxon>
        <taxon>organismal metagenomes</taxon>
    </lineage>
</organism>
<proteinExistence type="predicted"/>
<evidence type="ECO:0000313" key="2">
    <source>
        <dbReference type="EMBL" id="QJA84605.1"/>
    </source>
</evidence>
<reference evidence="2" key="1">
    <citation type="submission" date="2020-03" db="EMBL/GenBank/DDBJ databases">
        <title>The deep terrestrial virosphere.</title>
        <authorList>
            <person name="Holmfeldt K."/>
            <person name="Nilsson E."/>
            <person name="Simone D."/>
            <person name="Lopez-Fernandez M."/>
            <person name="Wu X."/>
            <person name="de Brujin I."/>
            <person name="Lundin D."/>
            <person name="Andersson A."/>
            <person name="Bertilsson S."/>
            <person name="Dopson M."/>
        </authorList>
    </citation>
    <scope>NUCLEOTIDE SEQUENCE</scope>
    <source>
        <strain evidence="2">MM415A00178</strain>
        <strain evidence="1">MM415B00368</strain>
    </source>
</reference>
<name>A0A6M3KT16_9ZZZZ</name>